<accession>A0ABT5VIX5</accession>
<dbReference type="Proteomes" id="UP001148125">
    <property type="component" value="Unassembled WGS sequence"/>
</dbReference>
<evidence type="ECO:0000256" key="7">
    <source>
        <dbReference type="ARBA" id="ARBA00048741"/>
    </source>
</evidence>
<evidence type="ECO:0000313" key="10">
    <source>
        <dbReference type="Proteomes" id="UP001148125"/>
    </source>
</evidence>
<evidence type="ECO:0000256" key="4">
    <source>
        <dbReference type="ARBA" id="ARBA00022741"/>
    </source>
</evidence>
<evidence type="ECO:0000256" key="5">
    <source>
        <dbReference type="ARBA" id="ARBA00022840"/>
    </source>
</evidence>
<keyword evidence="6" id="KW-0061">Asparagine biosynthesis</keyword>
<dbReference type="RefSeq" id="WP_275120000.1">
    <property type="nucleotide sequence ID" value="NZ_JAOTPO010000015.1"/>
</dbReference>
<dbReference type="Pfam" id="PF00733">
    <property type="entry name" value="Asn_synthase"/>
    <property type="match status" value="1"/>
</dbReference>
<comment type="similarity">
    <text evidence="2">Belongs to the asparagine synthetase family.</text>
</comment>
<dbReference type="InterPro" id="IPR001962">
    <property type="entry name" value="Asn_synthase"/>
</dbReference>
<protein>
    <recommendedName>
        <fullName evidence="3">asparagine synthase (glutamine-hydrolyzing)</fullName>
        <ecNumber evidence="3">6.3.5.4</ecNumber>
    </recommendedName>
</protein>
<comment type="caution">
    <text evidence="9">The sequence shown here is derived from an EMBL/GenBank/DDBJ whole genome shotgun (WGS) entry which is preliminary data.</text>
</comment>
<evidence type="ECO:0000259" key="8">
    <source>
        <dbReference type="PROSITE" id="PS51278"/>
    </source>
</evidence>
<dbReference type="EC" id="6.3.5.4" evidence="3"/>
<evidence type="ECO:0000256" key="1">
    <source>
        <dbReference type="ARBA" id="ARBA00005187"/>
    </source>
</evidence>
<dbReference type="Gene3D" id="3.40.50.620">
    <property type="entry name" value="HUPs"/>
    <property type="match status" value="1"/>
</dbReference>
<dbReference type="SUPFAM" id="SSF56235">
    <property type="entry name" value="N-terminal nucleophile aminohydrolases (Ntn hydrolases)"/>
    <property type="match status" value="1"/>
</dbReference>
<organism evidence="9 10">
    <name type="scientific">Alkalihalobacterium chitinilyticum</name>
    <dbReference type="NCBI Taxonomy" id="2980103"/>
    <lineage>
        <taxon>Bacteria</taxon>
        <taxon>Bacillati</taxon>
        <taxon>Bacillota</taxon>
        <taxon>Bacilli</taxon>
        <taxon>Bacillales</taxon>
        <taxon>Bacillaceae</taxon>
        <taxon>Alkalihalobacterium</taxon>
    </lineage>
</organism>
<evidence type="ECO:0000313" key="9">
    <source>
        <dbReference type="EMBL" id="MDE5415406.1"/>
    </source>
</evidence>
<dbReference type="EMBL" id="JAOTPO010000015">
    <property type="protein sequence ID" value="MDE5415406.1"/>
    <property type="molecule type" value="Genomic_DNA"/>
</dbReference>
<evidence type="ECO:0000256" key="3">
    <source>
        <dbReference type="ARBA" id="ARBA00012737"/>
    </source>
</evidence>
<dbReference type="InterPro" id="IPR029055">
    <property type="entry name" value="Ntn_hydrolases_N"/>
</dbReference>
<dbReference type="PIRSF" id="PIRSF001589">
    <property type="entry name" value="Asn_synthetase_glu-h"/>
    <property type="match status" value="1"/>
</dbReference>
<reference evidence="9" key="1">
    <citation type="submission" date="2024-05" db="EMBL/GenBank/DDBJ databases">
        <title>Alkalihalobacillus sp. strain MEB203 novel alkaliphilic bacterium from Lonar Lake, India.</title>
        <authorList>
            <person name="Joshi A."/>
            <person name="Thite S."/>
            <person name="Mengade P."/>
        </authorList>
    </citation>
    <scope>NUCLEOTIDE SEQUENCE</scope>
    <source>
        <strain evidence="9">MEB 203</strain>
    </source>
</reference>
<sequence length="573" mass="65198">MCGIIGIFSREKASLDDIFTIIKKLKKRGPDGLGLLQNNSYSIGGTRLSITGPQTIPVPLINNLSNWGIVYNGEIYNLQPNSDVTDTEILLECLEQNPLSNHFDGMFAYCFFNLNNGFAYINRDYFGIKPLYYLKGDKEFRFCSEVFGLNQNDKKISISPQLLFEYLSIGMSLDNNTMFNDIYSFPTDKILKIQQEEKIINYSFINKTPKTEEINNGNSLLDSLRDAVLECANTKKPLGLFLSGGIDSTAIAFILAKNEVKDIKTFSLLLGEDGVESLNDLNLPGESWKTWEHYTLRPSNDDINNAFTMVLNITSEPCFPMSSIYTYLLSEMASKEKIKVVLSGEGADELFLGYQSYLDFIEKQDSNFVNFYLNKQSTVLVENMIESAHSTKKITEQKLNDFAENETGLINQLLAAERIVSLRPLLNRIDNTSMFHSIEIRVPFLHGDVPTKAKILMSNISIGDIKGTKPLLRAELKPILSDRLVNTPKRPLRLNLKEYFLHNKLEDLFESLNIKEIQSYLPLNEKELKSFLENLKRNAPTEEALIVAIRLYQICYFIRRTGVTDEQKVLEKV</sequence>
<gene>
    <name evidence="9" type="ORF">N7Z68_18760</name>
</gene>
<dbReference type="InterPro" id="IPR014729">
    <property type="entry name" value="Rossmann-like_a/b/a_fold"/>
</dbReference>
<keyword evidence="10" id="KW-1185">Reference proteome</keyword>
<dbReference type="PANTHER" id="PTHR43284">
    <property type="entry name" value="ASPARAGINE SYNTHETASE (GLUTAMINE-HYDROLYZING)"/>
    <property type="match status" value="1"/>
</dbReference>
<proteinExistence type="inferred from homology"/>
<keyword evidence="5" id="KW-0067">ATP-binding</keyword>
<dbReference type="CDD" id="cd01991">
    <property type="entry name" value="Asn_synthase_B_C"/>
    <property type="match status" value="1"/>
</dbReference>
<dbReference type="SUPFAM" id="SSF52402">
    <property type="entry name" value="Adenine nucleotide alpha hydrolases-like"/>
    <property type="match status" value="1"/>
</dbReference>
<comment type="catalytic activity">
    <reaction evidence="7">
        <text>L-aspartate + L-glutamine + ATP + H2O = L-asparagine + L-glutamate + AMP + diphosphate + H(+)</text>
        <dbReference type="Rhea" id="RHEA:12228"/>
        <dbReference type="ChEBI" id="CHEBI:15377"/>
        <dbReference type="ChEBI" id="CHEBI:15378"/>
        <dbReference type="ChEBI" id="CHEBI:29985"/>
        <dbReference type="ChEBI" id="CHEBI:29991"/>
        <dbReference type="ChEBI" id="CHEBI:30616"/>
        <dbReference type="ChEBI" id="CHEBI:33019"/>
        <dbReference type="ChEBI" id="CHEBI:58048"/>
        <dbReference type="ChEBI" id="CHEBI:58359"/>
        <dbReference type="ChEBI" id="CHEBI:456215"/>
        <dbReference type="EC" id="6.3.5.4"/>
    </reaction>
</comment>
<dbReference type="InterPro" id="IPR051786">
    <property type="entry name" value="ASN_synthetase/amidase"/>
</dbReference>
<evidence type="ECO:0000256" key="6">
    <source>
        <dbReference type="ARBA" id="ARBA00022888"/>
    </source>
</evidence>
<keyword evidence="6" id="KW-0028">Amino-acid biosynthesis</keyword>
<dbReference type="InterPro" id="IPR017932">
    <property type="entry name" value="GATase_2_dom"/>
</dbReference>
<dbReference type="PANTHER" id="PTHR43284:SF1">
    <property type="entry name" value="ASPARAGINE SYNTHETASE"/>
    <property type="match status" value="1"/>
</dbReference>
<comment type="pathway">
    <text evidence="1">Amino-acid biosynthesis; L-asparagine biosynthesis; L-asparagine from L-aspartate (L-Gln route): step 1/1.</text>
</comment>
<feature type="domain" description="Glutamine amidotransferase type-2" evidence="8">
    <location>
        <begin position="2"/>
        <end position="196"/>
    </location>
</feature>
<dbReference type="Gene3D" id="3.60.20.10">
    <property type="entry name" value="Glutamine Phosphoribosylpyrophosphate, subunit 1, domain 1"/>
    <property type="match status" value="1"/>
</dbReference>
<dbReference type="InterPro" id="IPR006426">
    <property type="entry name" value="Asn_synth_AEB"/>
</dbReference>
<dbReference type="PROSITE" id="PS51278">
    <property type="entry name" value="GATASE_TYPE_2"/>
    <property type="match status" value="1"/>
</dbReference>
<keyword evidence="4" id="KW-0547">Nucleotide-binding</keyword>
<evidence type="ECO:0000256" key="2">
    <source>
        <dbReference type="ARBA" id="ARBA00005752"/>
    </source>
</evidence>
<dbReference type="Pfam" id="PF13537">
    <property type="entry name" value="GATase_7"/>
    <property type="match status" value="1"/>
</dbReference>
<name>A0ABT5VIX5_9BACI</name>